<sequence length="88" mass="9977">MTELLQQAIAKIPKLPPDQQDAIAARFLAELRDEEKWETRFAATTDEQGETMAAMVRQEIAEVDIPHAVYDVDSSRITAVNFWLNEST</sequence>
<evidence type="ECO:0000313" key="1">
    <source>
        <dbReference type="EMBL" id="BBH42138.1"/>
    </source>
</evidence>
<dbReference type="RefSeq" id="WP_232023712.1">
    <property type="nucleotide sequence ID" value="NZ_AP019314.1"/>
</dbReference>
<proteinExistence type="predicted"/>
<dbReference type="KEGG" id="mvz:myaer102_47800"/>
<name>A0A3G9JQ14_MICVR</name>
<protein>
    <submittedName>
        <fullName evidence="1">Uncharacterized protein</fullName>
    </submittedName>
</protein>
<gene>
    <name evidence="1" type="ORF">myaer102_47800</name>
</gene>
<dbReference type="AlphaFoldDB" id="A0A3G9JQ14"/>
<evidence type="ECO:0000313" key="2">
    <source>
        <dbReference type="Proteomes" id="UP000278152"/>
    </source>
</evidence>
<accession>A0A3G9JQ14</accession>
<dbReference type="EMBL" id="AP019314">
    <property type="protein sequence ID" value="BBH42138.1"/>
    <property type="molecule type" value="Genomic_DNA"/>
</dbReference>
<reference evidence="1 2" key="1">
    <citation type="submission" date="2018-11" db="EMBL/GenBank/DDBJ databases">
        <title>Complete genome sequence of Microcystis aeruginosa NIES-102.</title>
        <authorList>
            <person name="Yamaguchi H."/>
            <person name="Suzuki S."/>
            <person name="Kawachi M."/>
        </authorList>
    </citation>
    <scope>NUCLEOTIDE SEQUENCE [LARGE SCALE GENOMIC DNA]</scope>
    <source>
        <strain evidence="1 2">NIES-102</strain>
    </source>
</reference>
<dbReference type="Proteomes" id="UP000278152">
    <property type="component" value="Chromosome"/>
</dbReference>
<organism evidence="1 2">
    <name type="scientific">Microcystis viridis NIES-102</name>
    <dbReference type="NCBI Taxonomy" id="213615"/>
    <lineage>
        <taxon>Bacteria</taxon>
        <taxon>Bacillati</taxon>
        <taxon>Cyanobacteriota</taxon>
        <taxon>Cyanophyceae</taxon>
        <taxon>Oscillatoriophycideae</taxon>
        <taxon>Chroococcales</taxon>
        <taxon>Microcystaceae</taxon>
        <taxon>Microcystis</taxon>
    </lineage>
</organism>